<dbReference type="InterPro" id="IPR013328">
    <property type="entry name" value="6PGD_dom2"/>
</dbReference>
<organism evidence="14 15">
    <name type="scientific">Roseomonas acroporae</name>
    <dbReference type="NCBI Taxonomy" id="2937791"/>
    <lineage>
        <taxon>Bacteria</taxon>
        <taxon>Pseudomonadati</taxon>
        <taxon>Pseudomonadota</taxon>
        <taxon>Alphaproteobacteria</taxon>
        <taxon>Acetobacterales</taxon>
        <taxon>Roseomonadaceae</taxon>
        <taxon>Roseomonas</taxon>
    </lineage>
</organism>
<dbReference type="Pfam" id="PF02558">
    <property type="entry name" value="ApbA"/>
    <property type="match status" value="1"/>
</dbReference>
<feature type="domain" description="Ketopantoate reductase N-terminal" evidence="12">
    <location>
        <begin position="3"/>
        <end position="151"/>
    </location>
</feature>
<evidence type="ECO:0000256" key="7">
    <source>
        <dbReference type="ARBA" id="ARBA00022857"/>
    </source>
</evidence>
<sequence length="313" mass="33141">MRILILGAGALGGYFGGRLLEGGASPVFLVRPRRREQLARDGLVIESPFGALRRPVETVTAETVGPGWDVVLLSCKAYDLEDSIAAIRPAVDGRTAILPVLNGLTHIQALEAAFGQGRVLGGLARINATLTPDGTIRHFDQFRAITFGELDGTMSPRVEALQAAFRAAPNDSVQARAVPDIRAQMWDKLVFLGTLAAASVLMRATLGEIVRGGGTALLQRMLEGSATAAEAAGYPLKPAALDSYRKMFADPGSGANASMLRDLEAGGRIEVDHVVGTLLEAVRAAGVDPTLHEAAYVHGKSYEQRRAAGRLPR</sequence>
<dbReference type="FunFam" id="3.40.50.720:FF:000307">
    <property type="entry name" value="2-dehydropantoate 2-reductase"/>
    <property type="match status" value="1"/>
</dbReference>
<dbReference type="Gene3D" id="1.10.1040.10">
    <property type="entry name" value="N-(1-d-carboxylethyl)-l-norvaline Dehydrogenase, domain 2"/>
    <property type="match status" value="1"/>
</dbReference>
<dbReference type="InterPro" id="IPR013752">
    <property type="entry name" value="KPA_reductase"/>
</dbReference>
<dbReference type="PANTHER" id="PTHR21708">
    <property type="entry name" value="PROBABLE 2-DEHYDROPANTOATE 2-REDUCTASE"/>
    <property type="match status" value="1"/>
</dbReference>
<dbReference type="NCBIfam" id="TIGR00745">
    <property type="entry name" value="apbA_panE"/>
    <property type="match status" value="1"/>
</dbReference>
<dbReference type="InterPro" id="IPR036291">
    <property type="entry name" value="NAD(P)-bd_dom_sf"/>
</dbReference>
<comment type="pathway">
    <text evidence="2 11">Cofactor biosynthesis; (R)-pantothenate biosynthesis; (R)-pantoate from 3-methyl-2-oxobutanoate: step 2/2.</text>
</comment>
<dbReference type="Gene3D" id="3.40.50.720">
    <property type="entry name" value="NAD(P)-binding Rossmann-like Domain"/>
    <property type="match status" value="1"/>
</dbReference>
<comment type="similarity">
    <text evidence="3 11">Belongs to the ketopantoate reductase family.</text>
</comment>
<dbReference type="GO" id="GO:0005737">
    <property type="term" value="C:cytoplasm"/>
    <property type="evidence" value="ECO:0007669"/>
    <property type="project" value="TreeGrafter"/>
</dbReference>
<name>A0A9X1YAJ0_9PROT</name>
<proteinExistence type="inferred from homology"/>
<evidence type="ECO:0000256" key="2">
    <source>
        <dbReference type="ARBA" id="ARBA00004994"/>
    </source>
</evidence>
<dbReference type="Proteomes" id="UP001139516">
    <property type="component" value="Unassembled WGS sequence"/>
</dbReference>
<dbReference type="InterPro" id="IPR013332">
    <property type="entry name" value="KPR_N"/>
</dbReference>
<evidence type="ECO:0000256" key="6">
    <source>
        <dbReference type="ARBA" id="ARBA00022655"/>
    </source>
</evidence>
<dbReference type="InterPro" id="IPR008927">
    <property type="entry name" value="6-PGluconate_DH-like_C_sf"/>
</dbReference>
<evidence type="ECO:0000256" key="4">
    <source>
        <dbReference type="ARBA" id="ARBA00013014"/>
    </source>
</evidence>
<comment type="catalytic activity">
    <reaction evidence="10 11">
        <text>(R)-pantoate + NADP(+) = 2-dehydropantoate + NADPH + H(+)</text>
        <dbReference type="Rhea" id="RHEA:16233"/>
        <dbReference type="ChEBI" id="CHEBI:11561"/>
        <dbReference type="ChEBI" id="CHEBI:15378"/>
        <dbReference type="ChEBI" id="CHEBI:15980"/>
        <dbReference type="ChEBI" id="CHEBI:57783"/>
        <dbReference type="ChEBI" id="CHEBI:58349"/>
        <dbReference type="EC" id="1.1.1.169"/>
    </reaction>
</comment>
<evidence type="ECO:0000256" key="9">
    <source>
        <dbReference type="ARBA" id="ARBA00032024"/>
    </source>
</evidence>
<evidence type="ECO:0000259" key="13">
    <source>
        <dbReference type="Pfam" id="PF08546"/>
    </source>
</evidence>
<evidence type="ECO:0000256" key="3">
    <source>
        <dbReference type="ARBA" id="ARBA00007870"/>
    </source>
</evidence>
<keyword evidence="7 11" id="KW-0521">NADP</keyword>
<dbReference type="InterPro" id="IPR003710">
    <property type="entry name" value="ApbA"/>
</dbReference>
<feature type="domain" description="Ketopantoate reductase C-terminal" evidence="13">
    <location>
        <begin position="180"/>
        <end position="297"/>
    </location>
</feature>
<evidence type="ECO:0000259" key="12">
    <source>
        <dbReference type="Pfam" id="PF02558"/>
    </source>
</evidence>
<keyword evidence="15" id="KW-1185">Reference proteome</keyword>
<dbReference type="EC" id="1.1.1.169" evidence="4 11"/>
<dbReference type="SUPFAM" id="SSF51735">
    <property type="entry name" value="NAD(P)-binding Rossmann-fold domains"/>
    <property type="match status" value="1"/>
</dbReference>
<gene>
    <name evidence="14" type="ORF">M0638_13450</name>
</gene>
<evidence type="ECO:0000313" key="14">
    <source>
        <dbReference type="EMBL" id="MCK8785390.1"/>
    </source>
</evidence>
<dbReference type="RefSeq" id="WP_248667512.1">
    <property type="nucleotide sequence ID" value="NZ_JALPRX010000057.1"/>
</dbReference>
<evidence type="ECO:0000256" key="8">
    <source>
        <dbReference type="ARBA" id="ARBA00023002"/>
    </source>
</evidence>
<dbReference type="GO" id="GO:0015940">
    <property type="term" value="P:pantothenate biosynthetic process"/>
    <property type="evidence" value="ECO:0007669"/>
    <property type="project" value="UniProtKB-KW"/>
</dbReference>
<evidence type="ECO:0000256" key="1">
    <source>
        <dbReference type="ARBA" id="ARBA00002919"/>
    </source>
</evidence>
<keyword evidence="8 11" id="KW-0560">Oxidoreductase</keyword>
<evidence type="ECO:0000256" key="10">
    <source>
        <dbReference type="ARBA" id="ARBA00048793"/>
    </source>
</evidence>
<dbReference type="EMBL" id="JALPRX010000057">
    <property type="protein sequence ID" value="MCK8785390.1"/>
    <property type="molecule type" value="Genomic_DNA"/>
</dbReference>
<dbReference type="AlphaFoldDB" id="A0A9X1YAJ0"/>
<dbReference type="GO" id="GO:0008677">
    <property type="term" value="F:2-dehydropantoate 2-reductase activity"/>
    <property type="evidence" value="ECO:0007669"/>
    <property type="project" value="UniProtKB-EC"/>
</dbReference>
<accession>A0A9X1YAJ0</accession>
<dbReference type="InterPro" id="IPR051402">
    <property type="entry name" value="KPR-Related"/>
</dbReference>
<comment type="function">
    <text evidence="1 11">Catalyzes the NADPH-dependent reduction of ketopantoate into pantoic acid.</text>
</comment>
<evidence type="ECO:0000313" key="15">
    <source>
        <dbReference type="Proteomes" id="UP001139516"/>
    </source>
</evidence>
<dbReference type="Pfam" id="PF08546">
    <property type="entry name" value="ApbA_C"/>
    <property type="match status" value="1"/>
</dbReference>
<dbReference type="SUPFAM" id="SSF48179">
    <property type="entry name" value="6-phosphogluconate dehydrogenase C-terminal domain-like"/>
    <property type="match status" value="1"/>
</dbReference>
<dbReference type="PANTHER" id="PTHR21708:SF26">
    <property type="entry name" value="2-DEHYDROPANTOATE 2-REDUCTASE"/>
    <property type="match status" value="1"/>
</dbReference>
<evidence type="ECO:0000256" key="5">
    <source>
        <dbReference type="ARBA" id="ARBA00019465"/>
    </source>
</evidence>
<keyword evidence="6 11" id="KW-0566">Pantothenate biosynthesis</keyword>
<evidence type="ECO:0000256" key="11">
    <source>
        <dbReference type="RuleBase" id="RU362068"/>
    </source>
</evidence>
<reference evidence="14" key="1">
    <citation type="submission" date="2022-04" db="EMBL/GenBank/DDBJ databases">
        <title>Roseomonas acroporae sp. nov., isolated from coral Acropora digitifera.</title>
        <authorList>
            <person name="Sun H."/>
        </authorList>
    </citation>
    <scope>NUCLEOTIDE SEQUENCE</scope>
    <source>
        <strain evidence="14">NAR14</strain>
    </source>
</reference>
<comment type="caution">
    <text evidence="14">The sequence shown here is derived from an EMBL/GenBank/DDBJ whole genome shotgun (WGS) entry which is preliminary data.</text>
</comment>
<protein>
    <recommendedName>
        <fullName evidence="5 11">2-dehydropantoate 2-reductase</fullName>
        <ecNumber evidence="4 11">1.1.1.169</ecNumber>
    </recommendedName>
    <alternativeName>
        <fullName evidence="9 11">Ketopantoate reductase</fullName>
    </alternativeName>
</protein>